<evidence type="ECO:0000256" key="2">
    <source>
        <dbReference type="ARBA" id="ARBA00002674"/>
    </source>
</evidence>
<dbReference type="GO" id="GO:0009409">
    <property type="term" value="P:response to cold"/>
    <property type="evidence" value="ECO:0007669"/>
    <property type="project" value="TreeGrafter"/>
</dbReference>
<dbReference type="GO" id="GO:0009668">
    <property type="term" value="P:plastid membrane organization"/>
    <property type="evidence" value="ECO:0007669"/>
    <property type="project" value="TreeGrafter"/>
</dbReference>
<dbReference type="Proteomes" id="UP000326939">
    <property type="component" value="Chromosome 16"/>
</dbReference>
<dbReference type="PANTHER" id="PTHR10291">
    <property type="entry name" value="DEHYDRODOLICHYL DIPHOSPHATE SYNTHASE FAMILY MEMBER"/>
    <property type="match status" value="1"/>
</dbReference>
<dbReference type="InterPro" id="IPR018520">
    <property type="entry name" value="UPP_synth-like_CS"/>
</dbReference>
<sequence>MLSLRLRRTSVCNTLPQNFFQFFSHQKTSDDRPHGFPPLAATNLNSGVIEEEIGRIEQAMQLPEGLRRESMPRHVAVIMDGNSRWARQRGLLTPSGHEAGLRSMKEFIKLCLQWGIKVVTVFAFSIDNWTRPKEEVDIVMTLIENLLKSGLDDFIREGTRVSIIGDTSRVPKSLQRTICEIQEMTRENSKFHFIMAISYSGTYDLVQACKSVAQKVRDGVIQVEEINESVVQHELETKCSEFPCPDLLIRTSGELRISNFLLWQSAYSELFFAKALWPDFGKNDFVEALASYQQRQRRYEAAAAAWFYDVAGEVGLAVVDGCGV</sequence>
<dbReference type="PROSITE" id="PS01066">
    <property type="entry name" value="UPP_SYNTHASE"/>
    <property type="match status" value="1"/>
</dbReference>
<dbReference type="NCBIfam" id="TIGR00055">
    <property type="entry name" value="uppS"/>
    <property type="match status" value="1"/>
</dbReference>
<evidence type="ECO:0000256" key="6">
    <source>
        <dbReference type="RuleBase" id="RU363018"/>
    </source>
</evidence>
<gene>
    <name evidence="7" type="ORF">DKX38_025129</name>
</gene>
<dbReference type="InterPro" id="IPR001441">
    <property type="entry name" value="UPP_synth-like"/>
</dbReference>
<dbReference type="SUPFAM" id="SSF64005">
    <property type="entry name" value="Undecaprenyl diphosphate synthase"/>
    <property type="match status" value="1"/>
</dbReference>
<dbReference type="GO" id="GO:0045547">
    <property type="term" value="F:ditrans,polycis-polyprenyl diphosphate synthase [(2E,6E)-farnesyl diphosphate specific] activity"/>
    <property type="evidence" value="ECO:0007669"/>
    <property type="project" value="TreeGrafter"/>
</dbReference>
<dbReference type="GO" id="GO:0016094">
    <property type="term" value="P:polyprenol biosynthetic process"/>
    <property type="evidence" value="ECO:0007669"/>
    <property type="project" value="TreeGrafter"/>
</dbReference>
<evidence type="ECO:0000256" key="3">
    <source>
        <dbReference type="ARBA" id="ARBA00004922"/>
    </source>
</evidence>
<dbReference type="PANTHER" id="PTHR10291:SF0">
    <property type="entry name" value="DEHYDRODOLICHYL DIPHOSPHATE SYNTHASE 2"/>
    <property type="match status" value="1"/>
</dbReference>
<dbReference type="Gene3D" id="3.40.1180.10">
    <property type="entry name" value="Decaprenyl diphosphate synthase-like"/>
    <property type="match status" value="1"/>
</dbReference>
<dbReference type="Pfam" id="PF01255">
    <property type="entry name" value="Prenyltransf"/>
    <property type="match status" value="1"/>
</dbReference>
<dbReference type="AlphaFoldDB" id="A0A5N5JTL8"/>
<accession>A0A5N5JTL8</accession>
<comment type="similarity">
    <text evidence="4 6">Belongs to the UPP synthase family.</text>
</comment>
<dbReference type="CDD" id="cd00475">
    <property type="entry name" value="Cis_IPPS"/>
    <property type="match status" value="1"/>
</dbReference>
<comment type="cofactor">
    <cofactor evidence="1">
        <name>Mg(2+)</name>
        <dbReference type="ChEBI" id="CHEBI:18420"/>
    </cofactor>
</comment>
<keyword evidence="8" id="KW-1185">Reference proteome</keyword>
<protein>
    <recommendedName>
        <fullName evidence="6">Alkyl transferase</fullName>
        <ecNumber evidence="6">2.5.1.-</ecNumber>
    </recommendedName>
</protein>
<evidence type="ECO:0000256" key="1">
    <source>
        <dbReference type="ARBA" id="ARBA00001946"/>
    </source>
</evidence>
<comment type="function">
    <text evidence="2">Catalyzes cis-prenyl chain elongation to produce the polyprenyl backbone of dolichol, a glycosyl carrier-lipid required for the biosynthesis of several classes of glycoprotein.</text>
</comment>
<proteinExistence type="inferred from homology"/>
<name>A0A5N5JTL8_9ROSI</name>
<dbReference type="EC" id="2.5.1.-" evidence="6"/>
<dbReference type="HAMAP" id="MF_01139">
    <property type="entry name" value="ISPT"/>
    <property type="match status" value="1"/>
</dbReference>
<comment type="caution">
    <text evidence="7">The sequence shown here is derived from an EMBL/GenBank/DDBJ whole genome shotgun (WGS) entry which is preliminary data.</text>
</comment>
<reference evidence="8" key="1">
    <citation type="journal article" date="2019" name="Gigascience">
        <title>De novo genome assembly of the endangered Acer yangbiense, a plant species with extremely small populations endemic to Yunnan Province, China.</title>
        <authorList>
            <person name="Yang J."/>
            <person name="Wariss H.M."/>
            <person name="Tao L."/>
            <person name="Zhang R."/>
            <person name="Yun Q."/>
            <person name="Hollingsworth P."/>
            <person name="Dao Z."/>
            <person name="Luo G."/>
            <person name="Guo H."/>
            <person name="Ma Y."/>
            <person name="Sun W."/>
        </authorList>
    </citation>
    <scope>NUCLEOTIDE SEQUENCE [LARGE SCALE GENOMIC DNA]</scope>
    <source>
        <strain evidence="8">cv. br00</strain>
    </source>
</reference>
<dbReference type="GO" id="GO:0009570">
    <property type="term" value="C:chloroplast stroma"/>
    <property type="evidence" value="ECO:0007669"/>
    <property type="project" value="TreeGrafter"/>
</dbReference>
<comment type="pathway">
    <text evidence="3">Protein modification; protein glycosylation.</text>
</comment>
<dbReference type="FunFam" id="3.40.1180.10:FF:000001">
    <property type="entry name" value="(2E,6E)-farnesyl-diphosphate-specific ditrans,polycis-undecaprenyl-diphosphate synthase"/>
    <property type="match status" value="1"/>
</dbReference>
<dbReference type="EMBL" id="VDCV01000016">
    <property type="protein sequence ID" value="KAB5520810.1"/>
    <property type="molecule type" value="Genomic_DNA"/>
</dbReference>
<evidence type="ECO:0000256" key="5">
    <source>
        <dbReference type="ARBA" id="ARBA00022679"/>
    </source>
</evidence>
<evidence type="ECO:0000313" key="7">
    <source>
        <dbReference type="EMBL" id="KAB5520810.1"/>
    </source>
</evidence>
<evidence type="ECO:0000313" key="8">
    <source>
        <dbReference type="Proteomes" id="UP000326939"/>
    </source>
</evidence>
<organism evidence="7 8">
    <name type="scientific">Salix brachista</name>
    <dbReference type="NCBI Taxonomy" id="2182728"/>
    <lineage>
        <taxon>Eukaryota</taxon>
        <taxon>Viridiplantae</taxon>
        <taxon>Streptophyta</taxon>
        <taxon>Embryophyta</taxon>
        <taxon>Tracheophyta</taxon>
        <taxon>Spermatophyta</taxon>
        <taxon>Magnoliopsida</taxon>
        <taxon>eudicotyledons</taxon>
        <taxon>Gunneridae</taxon>
        <taxon>Pentapetalae</taxon>
        <taxon>rosids</taxon>
        <taxon>fabids</taxon>
        <taxon>Malpighiales</taxon>
        <taxon>Salicaceae</taxon>
        <taxon>Saliceae</taxon>
        <taxon>Salix</taxon>
    </lineage>
</organism>
<evidence type="ECO:0000256" key="4">
    <source>
        <dbReference type="ARBA" id="ARBA00005432"/>
    </source>
</evidence>
<keyword evidence="5 6" id="KW-0808">Transferase</keyword>
<dbReference type="InterPro" id="IPR036424">
    <property type="entry name" value="UPP_synth-like_sf"/>
</dbReference>